<dbReference type="OrthoDB" id="3660222at2759"/>
<dbReference type="Proteomes" id="UP000002668">
    <property type="component" value="Genome"/>
</dbReference>
<dbReference type="HOGENOM" id="CLU_1777809_0_0_1"/>
<reference evidence="2" key="1">
    <citation type="journal article" date="2011" name="Nat. Commun.">
        <title>Effector diversification within compartments of the Leptosphaeria maculans genome affected by Repeat-Induced Point mutations.</title>
        <authorList>
            <person name="Rouxel T."/>
            <person name="Grandaubert J."/>
            <person name="Hane J.K."/>
            <person name="Hoede C."/>
            <person name="van de Wouw A.P."/>
            <person name="Couloux A."/>
            <person name="Dominguez V."/>
            <person name="Anthouard V."/>
            <person name="Bally P."/>
            <person name="Bourras S."/>
            <person name="Cozijnsen A.J."/>
            <person name="Ciuffetti L.M."/>
            <person name="Degrave A."/>
            <person name="Dilmaghani A."/>
            <person name="Duret L."/>
            <person name="Fudal I."/>
            <person name="Goodwin S.B."/>
            <person name="Gout L."/>
            <person name="Glaser N."/>
            <person name="Linglin J."/>
            <person name="Kema G.H.J."/>
            <person name="Lapalu N."/>
            <person name="Lawrence C.B."/>
            <person name="May K."/>
            <person name="Meyer M."/>
            <person name="Ollivier B."/>
            <person name="Poulain J."/>
            <person name="Schoch C.L."/>
            <person name="Simon A."/>
            <person name="Spatafora J.W."/>
            <person name="Stachowiak A."/>
            <person name="Turgeon B.G."/>
            <person name="Tyler B.M."/>
            <person name="Vincent D."/>
            <person name="Weissenbach J."/>
            <person name="Amselem J."/>
            <person name="Quesneville H."/>
            <person name="Oliver R.P."/>
            <person name="Wincker P."/>
            <person name="Balesdent M.-H."/>
            <person name="Howlett B.J."/>
        </authorList>
    </citation>
    <scope>NUCLEOTIDE SEQUENCE [LARGE SCALE GENOMIC DNA]</scope>
    <source>
        <strain evidence="2">JN3 / isolate v23.1.3 / race Av1-4-5-6-7-8</strain>
    </source>
</reference>
<proteinExistence type="predicted"/>
<gene>
    <name evidence="1" type="ORF">LEMA_P028920.1</name>
</gene>
<dbReference type="RefSeq" id="XP_003839219.1">
    <property type="nucleotide sequence ID" value="XM_003839171.1"/>
</dbReference>
<dbReference type="InParanoid" id="E4ZVW4"/>
<dbReference type="VEuPathDB" id="FungiDB:LEMA_P028920.1"/>
<evidence type="ECO:0000313" key="1">
    <source>
        <dbReference type="EMBL" id="CBX95740.1"/>
    </source>
</evidence>
<dbReference type="GeneID" id="13288652"/>
<keyword evidence="2" id="KW-1185">Reference proteome</keyword>
<dbReference type="eggNOG" id="ENOG502R32X">
    <property type="taxonomic scope" value="Eukaryota"/>
</dbReference>
<name>E4ZVW4_LEPMJ</name>
<organism evidence="2">
    <name type="scientific">Leptosphaeria maculans (strain JN3 / isolate v23.1.3 / race Av1-4-5-6-7-8)</name>
    <name type="common">Blackleg fungus</name>
    <name type="synonym">Phoma lingam</name>
    <dbReference type="NCBI Taxonomy" id="985895"/>
    <lineage>
        <taxon>Eukaryota</taxon>
        <taxon>Fungi</taxon>
        <taxon>Dikarya</taxon>
        <taxon>Ascomycota</taxon>
        <taxon>Pezizomycotina</taxon>
        <taxon>Dothideomycetes</taxon>
        <taxon>Pleosporomycetidae</taxon>
        <taxon>Pleosporales</taxon>
        <taxon>Pleosporineae</taxon>
        <taxon>Leptosphaeriaceae</taxon>
        <taxon>Plenodomus</taxon>
        <taxon>Plenodomus lingam/Leptosphaeria maculans species complex</taxon>
    </lineage>
</organism>
<accession>E4ZVW4</accession>
<protein>
    <submittedName>
        <fullName evidence="1">Predicted protein</fullName>
    </submittedName>
</protein>
<dbReference type="AlphaFoldDB" id="E4ZVW4"/>
<dbReference type="EMBL" id="FP929127">
    <property type="protein sequence ID" value="CBX95740.1"/>
    <property type="molecule type" value="Genomic_DNA"/>
</dbReference>
<sequence length="146" mass="16738">MALLSTKPPDLIVYMAAAHHQELNNVLYGPKHGFGERILNLNMTSGHDHLVLKMPVICRYHDNLPTFTSNMVTKDEWREFCHLVEDERVVKVVFSDGRHDFRGKVVIPGTKKPKEGIVGVVFRWAEYDDELVALQQGVSWLKKKLT</sequence>
<evidence type="ECO:0000313" key="2">
    <source>
        <dbReference type="Proteomes" id="UP000002668"/>
    </source>
</evidence>
<dbReference type="OMA" id="EWREFCH"/>